<evidence type="ECO:0000313" key="8">
    <source>
        <dbReference type="EMBL" id="KAF5857307.1"/>
    </source>
</evidence>
<evidence type="ECO:0000256" key="1">
    <source>
        <dbReference type="ARBA" id="ARBA00001971"/>
    </source>
</evidence>
<protein>
    <recommendedName>
        <fullName evidence="10">Cytochrome P450</fullName>
    </recommendedName>
</protein>
<evidence type="ECO:0008006" key="10">
    <source>
        <dbReference type="Google" id="ProtNLM"/>
    </source>
</evidence>
<evidence type="ECO:0000313" key="9">
    <source>
        <dbReference type="Proteomes" id="UP000541154"/>
    </source>
</evidence>
<dbReference type="AlphaFoldDB" id="A0A8H5ZXZ5"/>
<dbReference type="SUPFAM" id="SSF48264">
    <property type="entry name" value="Cytochrome P450"/>
    <property type="match status" value="1"/>
</dbReference>
<dbReference type="InterPro" id="IPR050121">
    <property type="entry name" value="Cytochrome_P450_monoxygenase"/>
</dbReference>
<keyword evidence="6" id="KW-0408">Iron</keyword>
<name>A0A8H5ZXZ5_PETAA</name>
<dbReference type="PRINTS" id="PR00385">
    <property type="entry name" value="P450"/>
</dbReference>
<dbReference type="PANTHER" id="PTHR24305:SF210">
    <property type="entry name" value="CYTOCHROME P450 MONOOXYGENASE ASQL-RELATED"/>
    <property type="match status" value="1"/>
</dbReference>
<keyword evidence="7" id="KW-0503">Monooxygenase</keyword>
<keyword evidence="5" id="KW-0560">Oxidoreductase</keyword>
<dbReference type="GO" id="GO:0005506">
    <property type="term" value="F:iron ion binding"/>
    <property type="evidence" value="ECO:0007669"/>
    <property type="project" value="InterPro"/>
</dbReference>
<sequence length="236" mass="26651">MAFPGYGSNPSWSQLVYALVEVNPEVYRLLADKIRSSFAPEDEINLKSTSTLRYLRACLEEILHIYPPAAETLPRISPGATVHGQHLPKGARISQRERQIRRTIRLTPWFSSHTCRSSNGRPITHLVTSSIPSCSPRSVGCPGDIRSTIRDTYPITKHHCKPFTAGPRECIGKSLAYAEMQLVTARLLWNFDIQLQDRQDDWVQRQRTFVVHEKRTVDGQVATEGWTLRLAGFVAG</sequence>
<reference evidence="8 9" key="1">
    <citation type="submission" date="2019-04" db="EMBL/GenBank/DDBJ databases">
        <title>Aspergillus burnettii sp. nov., novel species from soil in southeast Queensland.</title>
        <authorList>
            <person name="Gilchrist C.L.M."/>
            <person name="Pitt J.I."/>
            <person name="Lange L."/>
            <person name="Lacey H.J."/>
            <person name="Vuong D."/>
            <person name="Midgley D.J."/>
            <person name="Greenfield P."/>
            <person name="Bradbury M."/>
            <person name="Lacey E."/>
            <person name="Busk P.K."/>
            <person name="Pilgaard B."/>
            <person name="Chooi Y.H."/>
            <person name="Piggott A.M."/>
        </authorList>
    </citation>
    <scope>NUCLEOTIDE SEQUENCE [LARGE SCALE GENOMIC DNA]</scope>
    <source>
        <strain evidence="8 9">FRR 5400</strain>
    </source>
</reference>
<dbReference type="GO" id="GO:0004497">
    <property type="term" value="F:monooxygenase activity"/>
    <property type="evidence" value="ECO:0007669"/>
    <property type="project" value="UniProtKB-KW"/>
</dbReference>
<keyword evidence="4" id="KW-0479">Metal-binding</keyword>
<gene>
    <name evidence="8" type="ORF">ETB97_005956</name>
</gene>
<dbReference type="Gene3D" id="1.10.630.10">
    <property type="entry name" value="Cytochrome P450"/>
    <property type="match status" value="2"/>
</dbReference>
<dbReference type="PANTHER" id="PTHR24305">
    <property type="entry name" value="CYTOCHROME P450"/>
    <property type="match status" value="1"/>
</dbReference>
<evidence type="ECO:0000256" key="4">
    <source>
        <dbReference type="ARBA" id="ARBA00022723"/>
    </source>
</evidence>
<evidence type="ECO:0000256" key="6">
    <source>
        <dbReference type="ARBA" id="ARBA00023004"/>
    </source>
</evidence>
<dbReference type="GO" id="GO:0016705">
    <property type="term" value="F:oxidoreductase activity, acting on paired donors, with incorporation or reduction of molecular oxygen"/>
    <property type="evidence" value="ECO:0007669"/>
    <property type="project" value="InterPro"/>
</dbReference>
<dbReference type="InterPro" id="IPR036396">
    <property type="entry name" value="Cyt_P450_sf"/>
</dbReference>
<accession>A0A8H5ZXZ5</accession>
<comment type="similarity">
    <text evidence="2">Belongs to the cytochrome P450 family.</text>
</comment>
<evidence type="ECO:0000256" key="2">
    <source>
        <dbReference type="ARBA" id="ARBA00010617"/>
    </source>
</evidence>
<dbReference type="InterPro" id="IPR001128">
    <property type="entry name" value="Cyt_P450"/>
</dbReference>
<proteinExistence type="inferred from homology"/>
<evidence type="ECO:0000256" key="3">
    <source>
        <dbReference type="ARBA" id="ARBA00022617"/>
    </source>
</evidence>
<comment type="cofactor">
    <cofactor evidence="1">
        <name>heme</name>
        <dbReference type="ChEBI" id="CHEBI:30413"/>
    </cofactor>
</comment>
<organism evidence="8 9">
    <name type="scientific">Petromyces alliaceus</name>
    <name type="common">Aspergillus alliaceus</name>
    <dbReference type="NCBI Taxonomy" id="209559"/>
    <lineage>
        <taxon>Eukaryota</taxon>
        <taxon>Fungi</taxon>
        <taxon>Dikarya</taxon>
        <taxon>Ascomycota</taxon>
        <taxon>Pezizomycotina</taxon>
        <taxon>Eurotiomycetes</taxon>
        <taxon>Eurotiomycetidae</taxon>
        <taxon>Eurotiales</taxon>
        <taxon>Aspergillaceae</taxon>
        <taxon>Aspergillus</taxon>
        <taxon>Aspergillus subgen. Circumdati</taxon>
    </lineage>
</organism>
<evidence type="ECO:0000256" key="5">
    <source>
        <dbReference type="ARBA" id="ARBA00023002"/>
    </source>
</evidence>
<dbReference type="Proteomes" id="UP000541154">
    <property type="component" value="Unassembled WGS sequence"/>
</dbReference>
<keyword evidence="3" id="KW-0349">Heme</keyword>
<evidence type="ECO:0000256" key="7">
    <source>
        <dbReference type="ARBA" id="ARBA00023033"/>
    </source>
</evidence>
<dbReference type="EMBL" id="SPNV01000264">
    <property type="protein sequence ID" value="KAF5857307.1"/>
    <property type="molecule type" value="Genomic_DNA"/>
</dbReference>
<dbReference type="GO" id="GO:0020037">
    <property type="term" value="F:heme binding"/>
    <property type="evidence" value="ECO:0007669"/>
    <property type="project" value="InterPro"/>
</dbReference>
<comment type="caution">
    <text evidence="8">The sequence shown here is derived from an EMBL/GenBank/DDBJ whole genome shotgun (WGS) entry which is preliminary data.</text>
</comment>
<keyword evidence="9" id="KW-1185">Reference proteome</keyword>
<dbReference type="Pfam" id="PF00067">
    <property type="entry name" value="p450"/>
    <property type="match status" value="2"/>
</dbReference>